<accession>A0A0F7FT64</accession>
<dbReference type="Proteomes" id="UP000034034">
    <property type="component" value="Chromosome"/>
</dbReference>
<dbReference type="KEGG" id="sxi:SXIM_14940"/>
<organism evidence="2 3">
    <name type="scientific">Streptomyces xiamenensis</name>
    <dbReference type="NCBI Taxonomy" id="408015"/>
    <lineage>
        <taxon>Bacteria</taxon>
        <taxon>Bacillati</taxon>
        <taxon>Actinomycetota</taxon>
        <taxon>Actinomycetes</taxon>
        <taxon>Kitasatosporales</taxon>
        <taxon>Streptomycetaceae</taxon>
        <taxon>Streptomyces</taxon>
    </lineage>
</organism>
<keyword evidence="1" id="KW-0472">Membrane</keyword>
<feature type="transmembrane region" description="Helical" evidence="1">
    <location>
        <begin position="12"/>
        <end position="29"/>
    </location>
</feature>
<protein>
    <submittedName>
        <fullName evidence="2">Uncharacterized protein</fullName>
    </submittedName>
</protein>
<evidence type="ECO:0000313" key="3">
    <source>
        <dbReference type="Proteomes" id="UP000034034"/>
    </source>
</evidence>
<evidence type="ECO:0000256" key="1">
    <source>
        <dbReference type="SAM" id="Phobius"/>
    </source>
</evidence>
<dbReference type="HOGENOM" id="CLU_3333816_0_0_11"/>
<name>A0A0F7FT64_9ACTN</name>
<evidence type="ECO:0000313" key="2">
    <source>
        <dbReference type="EMBL" id="AKG42878.1"/>
    </source>
</evidence>
<reference evidence="2" key="1">
    <citation type="submission" date="2019-08" db="EMBL/GenBank/DDBJ databases">
        <title>Complete genome sequence of a mangrove-derived Streptomyces xiamenensis.</title>
        <authorList>
            <person name="Xu J."/>
        </authorList>
    </citation>
    <scope>NUCLEOTIDE SEQUENCE</scope>
    <source>
        <strain evidence="2">318</strain>
    </source>
</reference>
<sequence length="38" mass="4028">MTTAPIRPPQTMIIATVIMMMAPVLIADLPSSAGHGHR</sequence>
<dbReference type="EMBL" id="CP009922">
    <property type="protein sequence ID" value="AKG42878.1"/>
    <property type="molecule type" value="Genomic_DNA"/>
</dbReference>
<keyword evidence="3" id="KW-1185">Reference proteome</keyword>
<proteinExistence type="predicted"/>
<dbReference type="STRING" id="408015.SXIM_14940"/>
<keyword evidence="1" id="KW-1133">Transmembrane helix</keyword>
<gene>
    <name evidence="2" type="ORF">SXIM_14940</name>
</gene>
<keyword evidence="1" id="KW-0812">Transmembrane</keyword>
<dbReference type="AlphaFoldDB" id="A0A0F7FT64"/>